<accession>A0A8H4QHP9</accession>
<dbReference type="GO" id="GO:0008270">
    <property type="term" value="F:zinc ion binding"/>
    <property type="evidence" value="ECO:0007669"/>
    <property type="project" value="InterPro"/>
</dbReference>
<feature type="domain" description="TRIP4/RQT4 C2HC5-type zinc finger" evidence="2">
    <location>
        <begin position="72"/>
        <end position="120"/>
    </location>
</feature>
<evidence type="ECO:0000313" key="4">
    <source>
        <dbReference type="Proteomes" id="UP000521872"/>
    </source>
</evidence>
<evidence type="ECO:0000256" key="1">
    <source>
        <dbReference type="SAM" id="MobiDB-lite"/>
    </source>
</evidence>
<keyword evidence="4" id="KW-1185">Reference proteome</keyword>
<reference evidence="3 4" key="1">
    <citation type="submission" date="2019-12" db="EMBL/GenBank/DDBJ databases">
        <authorList>
            <person name="Floudas D."/>
            <person name="Bentzer J."/>
            <person name="Ahren D."/>
            <person name="Johansson T."/>
            <person name="Persson P."/>
            <person name="Tunlid A."/>
        </authorList>
    </citation>
    <scope>NUCLEOTIDE SEQUENCE [LARGE SCALE GENOMIC DNA]</scope>
    <source>
        <strain evidence="3 4">CBS 102.39</strain>
    </source>
</reference>
<gene>
    <name evidence="3" type="ORF">D9613_006459</name>
</gene>
<sequence>MHRTPWTKQNSSLPSDRIKPVVKAPTGGGSKGKGKGTQTPPEPPKSRAVRKLEKLLSEIKSASGAESDPQGGCFCLARRHDLSPYIPMCQSCGFILCDVNHPRYSCPSCQTNLLASSRVKQTIMSQIESELGATLAMELEEKEKALEEAQKAAGAFPQLLASSSSSMAQPTPAPPAQPQTHKVLSLQSTGKKSRRVIVSSYTTTPPPQSRPDSRNSNDLADEPVDRVPHPPLEPIHSPNPPKSQSRPWENLIHGAVSYKPQPRLDDDTSKGPSTPRRRRKAKGKENESAS</sequence>
<proteinExistence type="predicted"/>
<dbReference type="Pfam" id="PF06221">
    <property type="entry name" value="zf-C2HC5"/>
    <property type="match status" value="1"/>
</dbReference>
<organism evidence="3 4">
    <name type="scientific">Agrocybe pediades</name>
    <dbReference type="NCBI Taxonomy" id="84607"/>
    <lineage>
        <taxon>Eukaryota</taxon>
        <taxon>Fungi</taxon>
        <taxon>Dikarya</taxon>
        <taxon>Basidiomycota</taxon>
        <taxon>Agaricomycotina</taxon>
        <taxon>Agaricomycetes</taxon>
        <taxon>Agaricomycetidae</taxon>
        <taxon>Agaricales</taxon>
        <taxon>Agaricineae</taxon>
        <taxon>Strophariaceae</taxon>
        <taxon>Agrocybe</taxon>
    </lineage>
</organism>
<dbReference type="GO" id="GO:0005634">
    <property type="term" value="C:nucleus"/>
    <property type="evidence" value="ECO:0007669"/>
    <property type="project" value="InterPro"/>
</dbReference>
<feature type="region of interest" description="Disordered" evidence="1">
    <location>
        <begin position="162"/>
        <end position="290"/>
    </location>
</feature>
<dbReference type="InterPro" id="IPR009349">
    <property type="entry name" value="TRIP4/RQT4_C2HC5_Znf"/>
</dbReference>
<feature type="region of interest" description="Disordered" evidence="1">
    <location>
        <begin position="1"/>
        <end position="48"/>
    </location>
</feature>
<feature type="compositionally biased region" description="Pro residues" evidence="1">
    <location>
        <begin position="229"/>
        <end position="241"/>
    </location>
</feature>
<comment type="caution">
    <text evidence="3">The sequence shown here is derived from an EMBL/GenBank/DDBJ whole genome shotgun (WGS) entry which is preliminary data.</text>
</comment>
<dbReference type="GO" id="GO:0072344">
    <property type="term" value="P:rescue of stalled ribosome"/>
    <property type="evidence" value="ECO:0007669"/>
    <property type="project" value="InterPro"/>
</dbReference>
<dbReference type="AlphaFoldDB" id="A0A8H4QHP9"/>
<dbReference type="GO" id="GO:0180022">
    <property type="term" value="C:RQC-trigger complex"/>
    <property type="evidence" value="ECO:0007669"/>
    <property type="project" value="InterPro"/>
</dbReference>
<evidence type="ECO:0000259" key="2">
    <source>
        <dbReference type="Pfam" id="PF06221"/>
    </source>
</evidence>
<dbReference type="EMBL" id="JAACJL010000058">
    <property type="protein sequence ID" value="KAF4611284.1"/>
    <property type="molecule type" value="Genomic_DNA"/>
</dbReference>
<dbReference type="Proteomes" id="UP000521872">
    <property type="component" value="Unassembled WGS sequence"/>
</dbReference>
<protein>
    <recommendedName>
        <fullName evidence="2">TRIP4/RQT4 C2HC5-type zinc finger domain-containing protein</fullName>
    </recommendedName>
</protein>
<feature type="compositionally biased region" description="Polar residues" evidence="1">
    <location>
        <begin position="1"/>
        <end position="14"/>
    </location>
</feature>
<name>A0A8H4QHP9_9AGAR</name>
<evidence type="ECO:0000313" key="3">
    <source>
        <dbReference type="EMBL" id="KAF4611284.1"/>
    </source>
</evidence>